<name>A0AB35HQW1_TETHA</name>
<feature type="transmembrane region" description="Helical" evidence="1">
    <location>
        <begin position="21"/>
        <end position="37"/>
    </location>
</feature>
<evidence type="ECO:0000313" key="3">
    <source>
        <dbReference type="EMBL" id="MCO8298511.1"/>
    </source>
</evidence>
<evidence type="ECO:0000256" key="1">
    <source>
        <dbReference type="SAM" id="Phobius"/>
    </source>
</evidence>
<dbReference type="EMBL" id="JACACB010000024">
    <property type="protein sequence ID" value="MCO8298511.1"/>
    <property type="molecule type" value="Genomic_DNA"/>
</dbReference>
<keyword evidence="1" id="KW-1133">Transmembrane helix</keyword>
<protein>
    <recommendedName>
        <fullName evidence="2">Thoeris protein ThsA Macro domain-containing protein</fullName>
    </recommendedName>
</protein>
<dbReference type="RefSeq" id="WP_253210197.1">
    <property type="nucleotide sequence ID" value="NZ_JACACB010000024.1"/>
</dbReference>
<reference evidence="3" key="2">
    <citation type="journal article" date="2021" name="BMC Microbiol.">
        <title>The diversity among the species Tetragenococcus halophilus including new isolates from a lupine seed fermentation.</title>
        <authorList>
            <person name="Link T."/>
            <person name="Vogel R.F."/>
            <person name="Ehrmann M.A."/>
        </authorList>
    </citation>
    <scope>NUCLEOTIDE SEQUENCE</scope>
    <source>
        <strain evidence="3">TMW 2.2257</strain>
    </source>
</reference>
<dbReference type="AlphaFoldDB" id="A0AB35HQW1"/>
<dbReference type="Pfam" id="PF20016">
    <property type="entry name" value="ThsA_Macro"/>
    <property type="match status" value="1"/>
</dbReference>
<organism evidence="3 4">
    <name type="scientific">Tetragenococcus halophilus</name>
    <name type="common">Pediococcus halophilus</name>
    <dbReference type="NCBI Taxonomy" id="51669"/>
    <lineage>
        <taxon>Bacteria</taxon>
        <taxon>Bacillati</taxon>
        <taxon>Bacillota</taxon>
        <taxon>Bacilli</taxon>
        <taxon>Lactobacillales</taxon>
        <taxon>Enterococcaceae</taxon>
        <taxon>Tetragenococcus</taxon>
    </lineage>
</organism>
<gene>
    <name evidence="3" type="ORF">HXW75_08500</name>
</gene>
<keyword evidence="1" id="KW-0472">Membrane</keyword>
<reference evidence="3" key="1">
    <citation type="submission" date="2020-06" db="EMBL/GenBank/DDBJ databases">
        <authorList>
            <person name="Link T."/>
            <person name="Ehrmann M."/>
        </authorList>
    </citation>
    <scope>NUCLEOTIDE SEQUENCE</scope>
    <source>
        <strain evidence="3">TMW 2.2257</strain>
    </source>
</reference>
<dbReference type="Proteomes" id="UP001057280">
    <property type="component" value="Unassembled WGS sequence"/>
</dbReference>
<feature type="domain" description="Thoeris protein ThsA Macro" evidence="2">
    <location>
        <begin position="79"/>
        <end position="262"/>
    </location>
</feature>
<proteinExistence type="predicted"/>
<feature type="transmembrane region" description="Helical" evidence="1">
    <location>
        <begin position="43"/>
        <end position="62"/>
    </location>
</feature>
<evidence type="ECO:0000259" key="2">
    <source>
        <dbReference type="Pfam" id="PF20016"/>
    </source>
</evidence>
<dbReference type="InterPro" id="IPR045535">
    <property type="entry name" value="ThsA_Macro"/>
</dbReference>
<sequence length="282" mass="32444">MSNKLEIIKDKELWRKALTPPGAIFGIVTTILTFVELGSSCKLVLFGLLIVLCVGCVIYSFIRTLFLKEITLSIDGSEIIIKPGDIFSFPKDVFKTIAFNEYFDTEVDNGIISKKTLNGKYLEKYHVDTTYLDENIEKDSRLKKEILETNVSRPLGGKKTRYSLGTVYIDKDFFLVAFSKFDEKNQAHLELREYASCLIKFWNEINSLYGQYEVVVPLLGSGITRKKDFTATDQQLLEVMLWTFQISKVKFEEPSKVTIVLYGDSYKKINFYKLKEFEKNGI</sequence>
<keyword evidence="1" id="KW-0812">Transmembrane</keyword>
<comment type="caution">
    <text evidence="3">The sequence shown here is derived from an EMBL/GenBank/DDBJ whole genome shotgun (WGS) entry which is preliminary data.</text>
</comment>
<accession>A0AB35HQW1</accession>
<evidence type="ECO:0000313" key="4">
    <source>
        <dbReference type="Proteomes" id="UP001057280"/>
    </source>
</evidence>